<dbReference type="InParanoid" id="A0A1D6EEU9"/>
<organism evidence="1">
    <name type="scientific">Zea mays</name>
    <name type="common">Maize</name>
    <dbReference type="NCBI Taxonomy" id="4577"/>
    <lineage>
        <taxon>Eukaryota</taxon>
        <taxon>Viridiplantae</taxon>
        <taxon>Streptophyta</taxon>
        <taxon>Embryophyta</taxon>
        <taxon>Tracheophyta</taxon>
        <taxon>Spermatophyta</taxon>
        <taxon>Magnoliopsida</taxon>
        <taxon>Liliopsida</taxon>
        <taxon>Poales</taxon>
        <taxon>Poaceae</taxon>
        <taxon>PACMAD clade</taxon>
        <taxon>Panicoideae</taxon>
        <taxon>Andropogonodae</taxon>
        <taxon>Andropogoneae</taxon>
        <taxon>Tripsacinae</taxon>
        <taxon>Zea</taxon>
    </lineage>
</organism>
<accession>A0A1D6EEU9</accession>
<sequence length="169" mass="18575">MHKKSEPIGQDAPTNRFSSMLASRGSQSAVSALRMLCFSKEEVDALVEHMNGDMRVRFVGVPVALNKLLCTFISSVFPGVAFGTYFAIYSRNGIEGIIKAYGGTMYKLQRSIFIAEAKCSDDFVFSIVFSVIGLACTYIEMIYGIASAIFVIFMTSFLIDVCDMNDGSF</sequence>
<dbReference type="EMBL" id="CM007648">
    <property type="protein sequence ID" value="ONM18739.1"/>
    <property type="molecule type" value="Genomic_DNA"/>
</dbReference>
<reference evidence="1" key="1">
    <citation type="submission" date="2015-12" db="EMBL/GenBank/DDBJ databases">
        <title>Update maize B73 reference genome by single molecule sequencing technologies.</title>
        <authorList>
            <consortium name="Maize Genome Sequencing Project"/>
            <person name="Ware D."/>
        </authorList>
    </citation>
    <scope>NUCLEOTIDE SEQUENCE [LARGE SCALE GENOMIC DNA]</scope>
    <source>
        <tissue evidence="1">Seedling</tissue>
    </source>
</reference>
<protein>
    <submittedName>
        <fullName evidence="1">Uncharacterized protein</fullName>
    </submittedName>
</protein>
<dbReference type="AlphaFoldDB" id="A0A1D6EEU9"/>
<proteinExistence type="predicted"/>
<name>A0A1D6EEU9_MAIZE</name>
<gene>
    <name evidence="1" type="ORF">ZEAMMB73_Zm00001d004336</name>
</gene>
<dbReference type="ExpressionAtlas" id="A0A1D6EEU9">
    <property type="expression patterns" value="baseline and differential"/>
</dbReference>
<evidence type="ECO:0000313" key="1">
    <source>
        <dbReference type="EMBL" id="ONM18739.1"/>
    </source>
</evidence>